<gene>
    <name evidence="1" type="ORF">L6452_42416</name>
</gene>
<sequence>MRRSFKGYFGNFTAHPHTYIHKLIITLPHKKPFLPSLPFSRKKIMSGYPHNQPGYGAPPSSQPYGAPAQPYGAPAQPYGGAPAQPYGAPAQPYGAPAQPYGAAQPPHGQPSPYAPVASPYGAHPETKPPKDHNKPSSSPYGAPQPAGGGYPPAPGSYGSPFSALLPSTFPPGTDPSVVACFQVADQDGSGVIDDKELQRALSSYNQSFSIRTVHLLMYLFTNTNTRKIGPKEFTQVFYSLQSWRANFEKFDRDRSGKIDANELREALMSLGFAVSPVVLDLLVSKFDKTGGKNKAIEYDNFIECCLTVKGLTEKFKEKDTTYSGSATFSYEVFMLTVLPFLVA</sequence>
<keyword evidence="2" id="KW-1185">Reference proteome</keyword>
<reference evidence="2" key="1">
    <citation type="journal article" date="2022" name="Mol. Ecol. Resour.">
        <title>The genomes of chicory, endive, great burdock and yacon provide insights into Asteraceae palaeo-polyploidization history and plant inulin production.</title>
        <authorList>
            <person name="Fan W."/>
            <person name="Wang S."/>
            <person name="Wang H."/>
            <person name="Wang A."/>
            <person name="Jiang F."/>
            <person name="Liu H."/>
            <person name="Zhao H."/>
            <person name="Xu D."/>
            <person name="Zhang Y."/>
        </authorList>
    </citation>
    <scope>NUCLEOTIDE SEQUENCE [LARGE SCALE GENOMIC DNA]</scope>
    <source>
        <strain evidence="2">cv. Niubang</strain>
    </source>
</reference>
<organism evidence="1 2">
    <name type="scientific">Arctium lappa</name>
    <name type="common">Greater burdock</name>
    <name type="synonym">Lappa major</name>
    <dbReference type="NCBI Taxonomy" id="4217"/>
    <lineage>
        <taxon>Eukaryota</taxon>
        <taxon>Viridiplantae</taxon>
        <taxon>Streptophyta</taxon>
        <taxon>Embryophyta</taxon>
        <taxon>Tracheophyta</taxon>
        <taxon>Spermatophyta</taxon>
        <taxon>Magnoliopsida</taxon>
        <taxon>eudicotyledons</taxon>
        <taxon>Gunneridae</taxon>
        <taxon>Pentapetalae</taxon>
        <taxon>asterids</taxon>
        <taxon>campanulids</taxon>
        <taxon>Asterales</taxon>
        <taxon>Asteraceae</taxon>
        <taxon>Carduoideae</taxon>
        <taxon>Cardueae</taxon>
        <taxon>Arctiinae</taxon>
        <taxon>Arctium</taxon>
    </lineage>
</organism>
<dbReference type="EMBL" id="CM042063">
    <property type="protein sequence ID" value="KAI3667360.1"/>
    <property type="molecule type" value="Genomic_DNA"/>
</dbReference>
<name>A0ACB8XIL6_ARCLA</name>
<proteinExistence type="predicted"/>
<evidence type="ECO:0000313" key="1">
    <source>
        <dbReference type="EMBL" id="KAI3667360.1"/>
    </source>
</evidence>
<protein>
    <submittedName>
        <fullName evidence="1">Uncharacterized protein</fullName>
    </submittedName>
</protein>
<evidence type="ECO:0000313" key="2">
    <source>
        <dbReference type="Proteomes" id="UP001055879"/>
    </source>
</evidence>
<comment type="caution">
    <text evidence="1">The sequence shown here is derived from an EMBL/GenBank/DDBJ whole genome shotgun (WGS) entry which is preliminary data.</text>
</comment>
<dbReference type="Proteomes" id="UP001055879">
    <property type="component" value="Linkage Group LG17"/>
</dbReference>
<reference evidence="1 2" key="2">
    <citation type="journal article" date="2022" name="Mol. Ecol. Resour.">
        <title>The genomes of chicory, endive, great burdock and yacon provide insights into Asteraceae paleo-polyploidization history and plant inulin production.</title>
        <authorList>
            <person name="Fan W."/>
            <person name="Wang S."/>
            <person name="Wang H."/>
            <person name="Wang A."/>
            <person name="Jiang F."/>
            <person name="Liu H."/>
            <person name="Zhao H."/>
            <person name="Xu D."/>
            <person name="Zhang Y."/>
        </authorList>
    </citation>
    <scope>NUCLEOTIDE SEQUENCE [LARGE SCALE GENOMIC DNA]</scope>
    <source>
        <strain evidence="2">cv. Niubang</strain>
    </source>
</reference>
<accession>A0ACB8XIL6</accession>